<feature type="compositionally biased region" description="Basic and acidic residues" evidence="1">
    <location>
        <begin position="82"/>
        <end position="91"/>
    </location>
</feature>
<organism evidence="2 3">
    <name type="scientific">Sorangium cellulosum</name>
    <name type="common">Polyangium cellulosum</name>
    <dbReference type="NCBI Taxonomy" id="56"/>
    <lineage>
        <taxon>Bacteria</taxon>
        <taxon>Pseudomonadati</taxon>
        <taxon>Myxococcota</taxon>
        <taxon>Polyangia</taxon>
        <taxon>Polyangiales</taxon>
        <taxon>Polyangiaceae</taxon>
        <taxon>Sorangium</taxon>
    </lineage>
</organism>
<evidence type="ECO:0000256" key="1">
    <source>
        <dbReference type="SAM" id="MobiDB-lite"/>
    </source>
</evidence>
<feature type="region of interest" description="Disordered" evidence="1">
    <location>
        <begin position="72"/>
        <end position="110"/>
    </location>
</feature>
<sequence>MTERRTSRETRAALDDIVADERRAATILQRMRAVLREGELSVAAPGLPRAREDETQLQQVLLHLLANALDAVSRRPPRRRSGKSDRTEPRWFSETAAGCRASNTPRTPRSFEPCCFPRPWRRAGWTSGFPK</sequence>
<dbReference type="Proteomes" id="UP000075260">
    <property type="component" value="Unassembled WGS sequence"/>
</dbReference>
<evidence type="ECO:0000313" key="2">
    <source>
        <dbReference type="EMBL" id="KYF65487.1"/>
    </source>
</evidence>
<gene>
    <name evidence="2" type="ORF">BE15_24630</name>
</gene>
<protein>
    <submittedName>
        <fullName evidence="2">Uncharacterized protein</fullName>
    </submittedName>
</protein>
<dbReference type="InterPro" id="IPR036890">
    <property type="entry name" value="HATPase_C_sf"/>
</dbReference>
<reference evidence="2 3" key="1">
    <citation type="submission" date="2014-02" db="EMBL/GenBank/DDBJ databases">
        <title>The small core and large imbalanced accessory genome model reveals a collaborative survival strategy of Sorangium cellulosum strains in nature.</title>
        <authorList>
            <person name="Han K."/>
            <person name="Peng R."/>
            <person name="Blom J."/>
            <person name="Li Y.-Z."/>
        </authorList>
    </citation>
    <scope>NUCLEOTIDE SEQUENCE [LARGE SCALE GENOMIC DNA]</scope>
    <source>
        <strain evidence="2 3">So0008-312</strain>
    </source>
</reference>
<name>A0A150QBY5_SORCE</name>
<dbReference type="SUPFAM" id="SSF55874">
    <property type="entry name" value="ATPase domain of HSP90 chaperone/DNA topoisomerase II/histidine kinase"/>
    <property type="match status" value="1"/>
</dbReference>
<dbReference type="Gene3D" id="3.30.565.10">
    <property type="entry name" value="Histidine kinase-like ATPase, C-terminal domain"/>
    <property type="match status" value="1"/>
</dbReference>
<dbReference type="RefSeq" id="WP_061611091.1">
    <property type="nucleotide sequence ID" value="NZ_JEMA01000831.1"/>
</dbReference>
<accession>A0A150QBY5</accession>
<proteinExistence type="predicted"/>
<evidence type="ECO:0000313" key="3">
    <source>
        <dbReference type="Proteomes" id="UP000075260"/>
    </source>
</evidence>
<dbReference type="EMBL" id="JEMA01000831">
    <property type="protein sequence ID" value="KYF65487.1"/>
    <property type="molecule type" value="Genomic_DNA"/>
</dbReference>
<dbReference type="AlphaFoldDB" id="A0A150QBY5"/>
<comment type="caution">
    <text evidence="2">The sequence shown here is derived from an EMBL/GenBank/DDBJ whole genome shotgun (WGS) entry which is preliminary data.</text>
</comment>